<evidence type="ECO:0000313" key="1">
    <source>
        <dbReference type="EMBL" id="VDM48139.1"/>
    </source>
</evidence>
<dbReference type="Pfam" id="PF18699">
    <property type="entry name" value="MRPL52"/>
    <property type="match status" value="1"/>
</dbReference>
<gene>
    <name evidence="1" type="ORF">TCNE_LOCUS16818</name>
</gene>
<dbReference type="GO" id="GO:0003735">
    <property type="term" value="F:structural constituent of ribosome"/>
    <property type="evidence" value="ECO:0007669"/>
    <property type="project" value="InterPro"/>
</dbReference>
<keyword evidence="2" id="KW-1185">Reference proteome</keyword>
<dbReference type="GO" id="GO:0005762">
    <property type="term" value="C:mitochondrial large ribosomal subunit"/>
    <property type="evidence" value="ECO:0007669"/>
    <property type="project" value="InterPro"/>
</dbReference>
<evidence type="ECO:0000313" key="2">
    <source>
        <dbReference type="Proteomes" id="UP000050794"/>
    </source>
</evidence>
<dbReference type="EMBL" id="UYWY01023919">
    <property type="protein sequence ID" value="VDM48139.1"/>
    <property type="molecule type" value="Genomic_DNA"/>
</dbReference>
<name>A0A183V7U8_TOXCA</name>
<dbReference type="InterPro" id="IPR034596">
    <property type="entry name" value="Ribosomal_mL52"/>
</dbReference>
<dbReference type="Proteomes" id="UP000050794">
    <property type="component" value="Unassembled WGS sequence"/>
</dbReference>
<sequence>MCVRLTRTLCGRRMTPTVIDFAAKSRAVQTKESPKPRGRFQWWKEPVYCAPHVHPLDRGVDFTFQDGRPLFVTSKREVERKLKQIELGEKVVKLLAEINEAESLYAKELDRHAKESAELKRLRPVAKGNKSIC</sequence>
<evidence type="ECO:0000313" key="3">
    <source>
        <dbReference type="WBParaSite" id="TCNE_0001681901-mRNA-1"/>
    </source>
</evidence>
<reference evidence="1 2" key="2">
    <citation type="submission" date="2018-11" db="EMBL/GenBank/DDBJ databases">
        <authorList>
            <consortium name="Pathogen Informatics"/>
        </authorList>
    </citation>
    <scope>NUCLEOTIDE SEQUENCE [LARGE SCALE GENOMIC DNA]</scope>
</reference>
<dbReference type="WBParaSite" id="TCNE_0001681901-mRNA-1">
    <property type="protein sequence ID" value="TCNE_0001681901-mRNA-1"/>
    <property type="gene ID" value="TCNE_0001681901"/>
</dbReference>
<reference evidence="3" key="1">
    <citation type="submission" date="2016-06" db="UniProtKB">
        <authorList>
            <consortium name="WormBaseParasite"/>
        </authorList>
    </citation>
    <scope>IDENTIFICATION</scope>
</reference>
<dbReference type="AlphaFoldDB" id="A0A183V7U8"/>
<accession>A0A183V7U8</accession>
<protein>
    <submittedName>
        <fullName evidence="3">39S ribosomal protein L52, mitochondrial</fullName>
    </submittedName>
</protein>
<organism evidence="2 3">
    <name type="scientific">Toxocara canis</name>
    <name type="common">Canine roundworm</name>
    <dbReference type="NCBI Taxonomy" id="6265"/>
    <lineage>
        <taxon>Eukaryota</taxon>
        <taxon>Metazoa</taxon>
        <taxon>Ecdysozoa</taxon>
        <taxon>Nematoda</taxon>
        <taxon>Chromadorea</taxon>
        <taxon>Rhabditida</taxon>
        <taxon>Spirurina</taxon>
        <taxon>Ascaridomorpha</taxon>
        <taxon>Ascaridoidea</taxon>
        <taxon>Toxocaridae</taxon>
        <taxon>Toxocara</taxon>
    </lineage>
</organism>
<dbReference type="GO" id="GO:0032543">
    <property type="term" value="P:mitochondrial translation"/>
    <property type="evidence" value="ECO:0007669"/>
    <property type="project" value="InterPro"/>
</dbReference>
<proteinExistence type="predicted"/>